<dbReference type="PANTHER" id="PTHR46312:SF2">
    <property type="entry name" value="NUCLEOTIDE-BINDING OLIGOMERIZATION DOMAIN-CONTAINING PROTEIN 2-LIKE"/>
    <property type="match status" value="1"/>
</dbReference>
<dbReference type="Gene3D" id="3.40.50.300">
    <property type="entry name" value="P-loop containing nucleotide triphosphate hydrolases"/>
    <property type="match status" value="1"/>
</dbReference>
<reference evidence="3" key="1">
    <citation type="submission" date="2017-05" db="UniProtKB">
        <authorList>
            <consortium name="EnsemblMetazoa"/>
        </authorList>
    </citation>
    <scope>IDENTIFICATION</scope>
</reference>
<name>A0A1X7T7Q3_AMPQE</name>
<dbReference type="PANTHER" id="PTHR46312">
    <property type="entry name" value="NACHT DOMAIN-CONTAINING PROTEIN"/>
    <property type="match status" value="1"/>
</dbReference>
<evidence type="ECO:0000256" key="1">
    <source>
        <dbReference type="SAM" id="MobiDB-lite"/>
    </source>
</evidence>
<dbReference type="AlphaFoldDB" id="A0A1X7T7Q3"/>
<evidence type="ECO:0000313" key="3">
    <source>
        <dbReference type="EnsemblMetazoa" id="Aqu2.1.10538_001"/>
    </source>
</evidence>
<protein>
    <recommendedName>
        <fullName evidence="2">NACHT domain-containing protein</fullName>
    </recommendedName>
</protein>
<proteinExistence type="predicted"/>
<feature type="domain" description="NACHT" evidence="2">
    <location>
        <begin position="446"/>
        <end position="566"/>
    </location>
</feature>
<dbReference type="InterPro" id="IPR007111">
    <property type="entry name" value="NACHT_NTPase"/>
</dbReference>
<accession>A0A1X7T7Q3</accession>
<organism evidence="3">
    <name type="scientific">Amphimedon queenslandica</name>
    <name type="common">Sponge</name>
    <dbReference type="NCBI Taxonomy" id="400682"/>
    <lineage>
        <taxon>Eukaryota</taxon>
        <taxon>Metazoa</taxon>
        <taxon>Porifera</taxon>
        <taxon>Demospongiae</taxon>
        <taxon>Heteroscleromorpha</taxon>
        <taxon>Haplosclerida</taxon>
        <taxon>Niphatidae</taxon>
        <taxon>Amphimedon</taxon>
    </lineage>
</organism>
<dbReference type="InterPro" id="IPR027417">
    <property type="entry name" value="P-loop_NTPase"/>
</dbReference>
<dbReference type="InParanoid" id="A0A1X7T7Q3"/>
<evidence type="ECO:0000259" key="2">
    <source>
        <dbReference type="PROSITE" id="PS50837"/>
    </source>
</evidence>
<dbReference type="PROSITE" id="PS50837">
    <property type="entry name" value="NACHT"/>
    <property type="match status" value="1"/>
</dbReference>
<sequence>MIDVFQWRASIGLWNYCQAASSRPANGRRSHSFKAAVDSKSGSTTSGEKISKLPAALSPIVSLLLSLLRYMKFNFIPPTGIITVTVMIRCLQSLVLFIATIGSSSDLIYYLVLLLLLLLSGDVELNPGPMIDDQPSCPFFARYLEPLVDWKPFAFCLSGGITQLDVDIIKRKGSSYLRMEALHKKWLQVNPTASWRDVINALKQCKEIELARTIEDKVTDPTAGRSTNDDMEVSTSNANPGPITGNPKDILRTHSVKLTDAVSGNLLRVTNELHAARLIPKLLRQEMLVIGIDSYTKSTELVNAIEQLLESSLNPEQYLIDICCVLVNQQHRTLTDIATSILHQLGQSIPDNVTSISSIPDDVQGYADNMRQHYKHQPIVATDWPPRIGKDYFGRLALVGKQDSSTQAESTWHMLRGQVDKTVKLTENKEISVENVLQPTYSSLSLRVVIDGPPGIGKTTLCRKLLNMWSNGPLVYQHYDLVLYCPLRNSKIATAATLADLFVRQLNRYKNVPVWFEERNGEGLLIIFDGWDELSEQLRQSSLAASIIHRKQLDQCSVIVTSRSYASSSLLKMDTLSRHVQVIGFSKEEISTVIIQTLQKDTKLAQELIDENTEHKKYKSHFTTTQRSKDSQLAVKLINDLE</sequence>
<feature type="region of interest" description="Disordered" evidence="1">
    <location>
        <begin position="219"/>
        <end position="249"/>
    </location>
</feature>
<dbReference type="EnsemblMetazoa" id="Aqu2.1.10538_001">
    <property type="protein sequence ID" value="Aqu2.1.10538_001"/>
    <property type="gene ID" value="Aqu2.1.10538"/>
</dbReference>
<dbReference type="SUPFAM" id="SSF52540">
    <property type="entry name" value="P-loop containing nucleoside triphosphate hydrolases"/>
    <property type="match status" value="1"/>
</dbReference>
<dbReference type="Pfam" id="PF05729">
    <property type="entry name" value="NACHT"/>
    <property type="match status" value="1"/>
</dbReference>